<dbReference type="InterPro" id="IPR036013">
    <property type="entry name" value="Band_7/SPFH_dom_sf"/>
</dbReference>
<feature type="transmembrane region" description="Helical" evidence="1">
    <location>
        <begin position="34"/>
        <end position="58"/>
    </location>
</feature>
<evidence type="ECO:0000256" key="1">
    <source>
        <dbReference type="SAM" id="Phobius"/>
    </source>
</evidence>
<comment type="caution">
    <text evidence="3">The sequence shown here is derived from an EMBL/GenBank/DDBJ whole genome shotgun (WGS) entry which is preliminary data.</text>
</comment>
<dbReference type="EMBL" id="JBHSWD010000002">
    <property type="protein sequence ID" value="MFC6592848.1"/>
    <property type="molecule type" value="Genomic_DNA"/>
</dbReference>
<name>A0ABW1YFR1_9DEIO</name>
<dbReference type="PANTHER" id="PTHR43446">
    <property type="entry name" value="MEMBRANE PROTEIN-RELATED"/>
    <property type="match status" value="1"/>
</dbReference>
<keyword evidence="4" id="KW-1185">Reference proteome</keyword>
<reference evidence="4" key="1">
    <citation type="journal article" date="2019" name="Int. J. Syst. Evol. Microbiol.">
        <title>The Global Catalogue of Microorganisms (GCM) 10K type strain sequencing project: providing services to taxonomists for standard genome sequencing and annotation.</title>
        <authorList>
            <consortium name="The Broad Institute Genomics Platform"/>
            <consortium name="The Broad Institute Genome Sequencing Center for Infectious Disease"/>
            <person name="Wu L."/>
            <person name="Ma J."/>
        </authorList>
    </citation>
    <scope>NUCLEOTIDE SEQUENCE [LARGE SCALE GENOMIC DNA]</scope>
    <source>
        <strain evidence="4">CGMCC 1.15772</strain>
    </source>
</reference>
<keyword evidence="1" id="KW-0812">Transmembrane</keyword>
<evidence type="ECO:0000259" key="2">
    <source>
        <dbReference type="SMART" id="SM00244"/>
    </source>
</evidence>
<gene>
    <name evidence="3" type="ORF">ACFP81_13145</name>
</gene>
<protein>
    <submittedName>
        <fullName evidence="3">SPFH domain-containing protein</fullName>
    </submittedName>
</protein>
<evidence type="ECO:0000313" key="3">
    <source>
        <dbReference type="EMBL" id="MFC6592848.1"/>
    </source>
</evidence>
<dbReference type="Proteomes" id="UP001596297">
    <property type="component" value="Unassembled WGS sequence"/>
</dbReference>
<feature type="transmembrane region" description="Helical" evidence="1">
    <location>
        <begin position="70"/>
        <end position="93"/>
    </location>
</feature>
<dbReference type="Gene3D" id="3.30.479.30">
    <property type="entry name" value="Band 7 domain"/>
    <property type="match status" value="1"/>
</dbReference>
<dbReference type="InterPro" id="IPR001107">
    <property type="entry name" value="Band_7"/>
</dbReference>
<proteinExistence type="predicted"/>
<sequence>MAYGHGGQPQGSPVSELPELKVNRSQVSQEHPAFAMNGFAGMVLLAVGSLALLLLAWTLVRGLLGGNDPLAALLTIGLGPGAVLLVPLALFLLRGFFVVAPNQAVVLTLFGRYVGTVRQNGYFWTNPLAGRQDISLRIRNFQSERVKVNDAAGNPVEIAAVIVWRVVDTAKASFDVESYSSFVDIQSETALRHLGTAFAYEAYGTDDRGEPVVSLRGRPDEVAQHLREDLQQRLSLAGVEVLDARISHLAYAPEIASAMLQRQQAEAVLQARQVIVEGAVGMVQMAIERLERDRVVELNPESRAELVNNLLVVLTSERGAQPTLNSGR</sequence>
<evidence type="ECO:0000313" key="4">
    <source>
        <dbReference type="Proteomes" id="UP001596297"/>
    </source>
</evidence>
<keyword evidence="1" id="KW-0472">Membrane</keyword>
<organism evidence="3 4">
    <name type="scientific">Deinococcus lacus</name>
    <dbReference type="NCBI Taxonomy" id="392561"/>
    <lineage>
        <taxon>Bacteria</taxon>
        <taxon>Thermotogati</taxon>
        <taxon>Deinococcota</taxon>
        <taxon>Deinococci</taxon>
        <taxon>Deinococcales</taxon>
        <taxon>Deinococcaceae</taxon>
        <taxon>Deinococcus</taxon>
    </lineage>
</organism>
<dbReference type="SMART" id="SM00244">
    <property type="entry name" value="PHB"/>
    <property type="match status" value="1"/>
</dbReference>
<feature type="domain" description="Band 7" evidence="2">
    <location>
        <begin position="94"/>
        <end position="263"/>
    </location>
</feature>
<keyword evidence="1" id="KW-1133">Transmembrane helix</keyword>
<dbReference type="Pfam" id="PF01145">
    <property type="entry name" value="Band_7"/>
    <property type="match status" value="1"/>
</dbReference>
<accession>A0ABW1YFR1</accession>
<dbReference type="CDD" id="cd03402">
    <property type="entry name" value="SPFH_like_u2"/>
    <property type="match status" value="1"/>
</dbReference>
<dbReference type="SUPFAM" id="SSF117892">
    <property type="entry name" value="Band 7/SPFH domain"/>
    <property type="match status" value="1"/>
</dbReference>
<dbReference type="RefSeq" id="WP_380083970.1">
    <property type="nucleotide sequence ID" value="NZ_JBHSWD010000002.1"/>
</dbReference>
<dbReference type="PANTHER" id="PTHR43446:SF1">
    <property type="entry name" value="BAND 7 DOMAIN-CONTAINING PROTEIN"/>
    <property type="match status" value="1"/>
</dbReference>